<evidence type="ECO:0000256" key="2">
    <source>
        <dbReference type="ARBA" id="ARBA00022475"/>
    </source>
</evidence>
<feature type="transmembrane region" description="Helical" evidence="8">
    <location>
        <begin position="60"/>
        <end position="76"/>
    </location>
</feature>
<keyword evidence="11" id="KW-1185">Reference proteome</keyword>
<accession>A0A4Y9ST99</accession>
<feature type="transmembrane region" description="Helical" evidence="8">
    <location>
        <begin position="88"/>
        <end position="106"/>
    </location>
</feature>
<dbReference type="Pfam" id="PF09721">
    <property type="entry name" value="Exosortase_EpsH"/>
    <property type="match status" value="1"/>
</dbReference>
<dbReference type="Pfam" id="PF11984">
    <property type="entry name" value="DUF3485"/>
    <property type="match status" value="1"/>
</dbReference>
<feature type="transmembrane region" description="Helical" evidence="8">
    <location>
        <begin position="28"/>
        <end position="54"/>
    </location>
</feature>
<evidence type="ECO:0000256" key="6">
    <source>
        <dbReference type="ARBA" id="ARBA00022989"/>
    </source>
</evidence>
<dbReference type="GO" id="GO:0006508">
    <property type="term" value="P:proteolysis"/>
    <property type="evidence" value="ECO:0007669"/>
    <property type="project" value="UniProtKB-KW"/>
</dbReference>
<keyword evidence="2" id="KW-1003">Cell membrane</keyword>
<evidence type="ECO:0000256" key="4">
    <source>
        <dbReference type="ARBA" id="ARBA00022692"/>
    </source>
</evidence>
<dbReference type="OrthoDB" id="9797363at2"/>
<dbReference type="InterPro" id="IPR017540">
    <property type="entry name" value="Exosortase-1"/>
</dbReference>
<sequence>MLQADQTLLETPPPAPARAAGADSGVPAFLLLIGALLVPVLVYFSTAASIVSVWDRSETFAHGWVIMPISLWLIWQRRDTLRQLPVKPFWPALAALALCGAGWLIADLGEVAVARQYMFAAMLPLTVLAVLGRQIARALLFPLVFILFGVPFGEVFVPPLIQITANFTVDALVATGIPVLREGNSFTIPTGNWSVVEACSGVRYLISSVTLGCLYAYLSFRSRLRQAVFIGLSVVVPILANGLRAYMIVIIGHLSGMTLAVGVDHIIYGWVFFGLVMFLLFWIGSYWREDRTPGKPTPPAVPERADRTVLTKPVLAMLASVAVVIGLWPAWAKHAETSQFNPAKPDLSALALSSWQTVPTFTDWTPQFVAPSAEVARSYRAGTEQAGVLVYYYRNQQQTGSKLVSSVNVLARDKGSYTQVRQAVRTENIGGRALQVRETVLSDGTRRLLVWSWYWVGGATTTSDAKGKLLQVREKLLHGRDDGAAVLLYAPFDDKPEPARATLHAFAAASLPAIEATLDAQLAQGRP</sequence>
<evidence type="ECO:0000313" key="10">
    <source>
        <dbReference type="EMBL" id="TFW29678.1"/>
    </source>
</evidence>
<dbReference type="EC" id="3.4.22.-" evidence="10"/>
<dbReference type="InterPro" id="IPR014263">
    <property type="entry name" value="Methanolan_biosynth_EpsI"/>
</dbReference>
<dbReference type="NCBIfam" id="TIGR03109">
    <property type="entry name" value="exosort_XrtA"/>
    <property type="match status" value="1"/>
</dbReference>
<organism evidence="10 11">
    <name type="scientific">Zemynaea arenosa</name>
    <dbReference type="NCBI Taxonomy" id="2561931"/>
    <lineage>
        <taxon>Bacteria</taxon>
        <taxon>Pseudomonadati</taxon>
        <taxon>Pseudomonadota</taxon>
        <taxon>Betaproteobacteria</taxon>
        <taxon>Burkholderiales</taxon>
        <taxon>Oxalobacteraceae</taxon>
        <taxon>Telluria group</taxon>
        <taxon>Zemynaea</taxon>
    </lineage>
</organism>
<dbReference type="InterPro" id="IPR019127">
    <property type="entry name" value="Exosortase"/>
</dbReference>
<dbReference type="EMBL" id="SPVF01000015">
    <property type="protein sequence ID" value="TFW29678.1"/>
    <property type="molecule type" value="Genomic_DNA"/>
</dbReference>
<dbReference type="NCBIfam" id="TIGR02914">
    <property type="entry name" value="EpsI_fam"/>
    <property type="match status" value="1"/>
</dbReference>
<feature type="transmembrane region" description="Helical" evidence="8">
    <location>
        <begin position="266"/>
        <end position="287"/>
    </location>
</feature>
<keyword evidence="3" id="KW-0645">Protease</keyword>
<dbReference type="RefSeq" id="WP_135205436.1">
    <property type="nucleotide sequence ID" value="NZ_SPVF01000015.1"/>
</dbReference>
<dbReference type="Proteomes" id="UP000298438">
    <property type="component" value="Unassembled WGS sequence"/>
</dbReference>
<feature type="transmembrane region" description="Helical" evidence="8">
    <location>
        <begin position="112"/>
        <end position="131"/>
    </location>
</feature>
<dbReference type="InterPro" id="IPR013426">
    <property type="entry name" value="EpsH-like"/>
</dbReference>
<protein>
    <submittedName>
        <fullName evidence="10">Exosortase A</fullName>
        <ecNumber evidence="10">3.4.22.-</ecNumber>
    </submittedName>
</protein>
<feature type="transmembrane region" description="Helical" evidence="8">
    <location>
        <begin position="138"/>
        <end position="157"/>
    </location>
</feature>
<dbReference type="NCBIfam" id="TIGR02602">
    <property type="entry name" value="8TM_EpsH"/>
    <property type="match status" value="1"/>
</dbReference>
<comment type="caution">
    <text evidence="10">The sequence shown here is derived from an EMBL/GenBank/DDBJ whole genome shotgun (WGS) entry which is preliminary data.</text>
</comment>
<keyword evidence="5 10" id="KW-0378">Hydrolase</keyword>
<evidence type="ECO:0000256" key="3">
    <source>
        <dbReference type="ARBA" id="ARBA00022670"/>
    </source>
</evidence>
<feature type="transmembrane region" description="Helical" evidence="8">
    <location>
        <begin position="202"/>
        <end position="220"/>
    </location>
</feature>
<dbReference type="GO" id="GO:0005886">
    <property type="term" value="C:plasma membrane"/>
    <property type="evidence" value="ECO:0007669"/>
    <property type="project" value="UniProtKB-SubCell"/>
</dbReference>
<reference evidence="10 11" key="1">
    <citation type="submission" date="2019-03" db="EMBL/GenBank/DDBJ databases">
        <title>Draft Genome Sequence of Massilia arenosa sp. nov., a Novel Massilia Species Isolated from a Sandy-loam Maize Soil.</title>
        <authorList>
            <person name="Raths R."/>
            <person name="Peta V."/>
            <person name="Bucking H."/>
        </authorList>
    </citation>
    <scope>NUCLEOTIDE SEQUENCE [LARGE SCALE GENOMIC DNA]</scope>
    <source>
        <strain evidence="10 11">MC02</strain>
    </source>
</reference>
<gene>
    <name evidence="10" type="primary">xrtA</name>
    <name evidence="10" type="ORF">E4L96_01315</name>
</gene>
<evidence type="ECO:0000259" key="9">
    <source>
        <dbReference type="Pfam" id="PF11984"/>
    </source>
</evidence>
<keyword evidence="6 8" id="KW-1133">Transmembrane helix</keyword>
<evidence type="ECO:0000256" key="5">
    <source>
        <dbReference type="ARBA" id="ARBA00022801"/>
    </source>
</evidence>
<dbReference type="GO" id="GO:0008233">
    <property type="term" value="F:peptidase activity"/>
    <property type="evidence" value="ECO:0007669"/>
    <property type="project" value="UniProtKB-KW"/>
</dbReference>
<evidence type="ECO:0000313" key="11">
    <source>
        <dbReference type="Proteomes" id="UP000298438"/>
    </source>
</evidence>
<proteinExistence type="predicted"/>
<dbReference type="AlphaFoldDB" id="A0A4Y9ST99"/>
<keyword evidence="7 8" id="KW-0472">Membrane</keyword>
<keyword evidence="4 8" id="KW-0812">Transmembrane</keyword>
<evidence type="ECO:0000256" key="7">
    <source>
        <dbReference type="ARBA" id="ARBA00023136"/>
    </source>
</evidence>
<dbReference type="InterPro" id="IPR026392">
    <property type="entry name" value="Exo/Archaeosortase_dom"/>
</dbReference>
<comment type="subcellular location">
    <subcellularLocation>
        <location evidence="1">Cell membrane</location>
        <topology evidence="1">Multi-pass membrane protein</topology>
    </subcellularLocation>
</comment>
<evidence type="ECO:0000256" key="8">
    <source>
        <dbReference type="SAM" id="Phobius"/>
    </source>
</evidence>
<feature type="domain" description="Methanolan biosynthesis EpsI" evidence="9">
    <location>
        <begin position="321"/>
        <end position="516"/>
    </location>
</feature>
<name>A0A4Y9ST99_9BURK</name>
<feature type="transmembrane region" description="Helical" evidence="8">
    <location>
        <begin position="227"/>
        <end position="254"/>
    </location>
</feature>
<evidence type="ECO:0000256" key="1">
    <source>
        <dbReference type="ARBA" id="ARBA00004651"/>
    </source>
</evidence>
<feature type="transmembrane region" description="Helical" evidence="8">
    <location>
        <begin position="314"/>
        <end position="331"/>
    </location>
</feature>
<dbReference type="NCBIfam" id="TIGR04178">
    <property type="entry name" value="exo_archaeo"/>
    <property type="match status" value="1"/>
</dbReference>